<dbReference type="CDD" id="cd02440">
    <property type="entry name" value="AdoMet_MTases"/>
    <property type="match status" value="1"/>
</dbReference>
<dbReference type="AlphaFoldDB" id="A0AAJ6AP55"/>
<name>A0AAJ6AP55_9MICC</name>
<evidence type="ECO:0000259" key="6">
    <source>
        <dbReference type="Pfam" id="PF26049"/>
    </source>
</evidence>
<accession>A0AAJ6AP55</accession>
<organism evidence="7 8">
    <name type="scientific">Auritidibacter ignavus</name>
    <dbReference type="NCBI Taxonomy" id="678932"/>
    <lineage>
        <taxon>Bacteria</taxon>
        <taxon>Bacillati</taxon>
        <taxon>Actinomycetota</taxon>
        <taxon>Actinomycetes</taxon>
        <taxon>Micrococcales</taxon>
        <taxon>Micrococcaceae</taxon>
        <taxon>Auritidibacter</taxon>
    </lineage>
</organism>
<dbReference type="Pfam" id="PF05175">
    <property type="entry name" value="MTS"/>
    <property type="match status" value="1"/>
</dbReference>
<evidence type="ECO:0000313" key="8">
    <source>
        <dbReference type="Proteomes" id="UP001224674"/>
    </source>
</evidence>
<keyword evidence="8" id="KW-1185">Reference proteome</keyword>
<dbReference type="GO" id="GO:0008757">
    <property type="term" value="F:S-adenosylmethionine-dependent methyltransferase activity"/>
    <property type="evidence" value="ECO:0007669"/>
    <property type="project" value="InterPro"/>
</dbReference>
<dbReference type="GO" id="GO:0032259">
    <property type="term" value="P:methylation"/>
    <property type="evidence" value="ECO:0007669"/>
    <property type="project" value="UniProtKB-KW"/>
</dbReference>
<evidence type="ECO:0000256" key="1">
    <source>
        <dbReference type="ARBA" id="ARBA00022490"/>
    </source>
</evidence>
<keyword evidence="3 7" id="KW-0489">Methyltransferase</keyword>
<reference evidence="7 8" key="1">
    <citation type="submission" date="2023-03" db="EMBL/GenBank/DDBJ databases">
        <title>Complete genome sequences of several Auritidibacter ignavus strains isolated from ear infections.</title>
        <authorList>
            <person name="Baehr T."/>
            <person name="Baumhoegger A.M."/>
        </authorList>
    </citation>
    <scope>NUCLEOTIDE SEQUENCE [LARGE SCALE GENOMIC DNA]</scope>
    <source>
        <strain evidence="7 8">BABAE-6</strain>
    </source>
</reference>
<evidence type="ECO:0000259" key="5">
    <source>
        <dbReference type="Pfam" id="PF05175"/>
    </source>
</evidence>
<keyword evidence="2" id="KW-0698">rRNA processing</keyword>
<dbReference type="Gene3D" id="3.40.50.150">
    <property type="entry name" value="Vaccinia Virus protein VP39"/>
    <property type="match status" value="2"/>
</dbReference>
<dbReference type="PANTHER" id="PTHR47816:SF5">
    <property type="entry name" value="RIBOSOMAL RNA LARGE SUBUNIT METHYLTRANSFERASE G"/>
    <property type="match status" value="1"/>
</dbReference>
<dbReference type="InterPro" id="IPR007848">
    <property type="entry name" value="Small_mtfrase_dom"/>
</dbReference>
<protein>
    <submittedName>
        <fullName evidence="7">Methyltransferase</fullName>
    </submittedName>
</protein>
<dbReference type="InterPro" id="IPR046977">
    <property type="entry name" value="RsmC/RlmG"/>
</dbReference>
<evidence type="ECO:0000256" key="2">
    <source>
        <dbReference type="ARBA" id="ARBA00022552"/>
    </source>
</evidence>
<dbReference type="RefSeq" id="WP_158524574.1">
    <property type="nucleotide sequence ID" value="NZ_CP122566.1"/>
</dbReference>
<dbReference type="PANTHER" id="PTHR47816">
    <property type="entry name" value="RIBOSOMAL RNA SMALL SUBUNIT METHYLTRANSFERASE C"/>
    <property type="match status" value="1"/>
</dbReference>
<evidence type="ECO:0000256" key="4">
    <source>
        <dbReference type="ARBA" id="ARBA00022679"/>
    </source>
</evidence>
<dbReference type="EMBL" id="CP122566">
    <property type="protein sequence ID" value="WGH93641.1"/>
    <property type="molecule type" value="Genomic_DNA"/>
</dbReference>
<dbReference type="GO" id="GO:0008170">
    <property type="term" value="F:N-methyltransferase activity"/>
    <property type="evidence" value="ECO:0007669"/>
    <property type="project" value="UniProtKB-ARBA"/>
</dbReference>
<evidence type="ECO:0000313" key="7">
    <source>
        <dbReference type="EMBL" id="WGH93641.1"/>
    </source>
</evidence>
<feature type="domain" description="Methyltransferase small" evidence="5">
    <location>
        <begin position="202"/>
        <end position="374"/>
    </location>
</feature>
<sequence>MTDHPQSRTHRVATGVDRLLLDQLDELLEQSPSYRDLPVVVVNETEGTVAAELRSRGMPLRVVQDSALLFDRLRAQADLAHEPWDDVVSREILQGAGTVLYRLPRPLEAVEETAWHVARWAKETVVLLAGARQKDLQRSVNDRLGQYFGHVSASRGAYKARVIRARDPHLPDATRQTPPRIPRVNTDRVLDHELALRAYGLTFGAARVDPGTRLMLETILGTPHAFQDAIRGAGTAVDLGSGNGTVATVLGLETSIPQIIATDDSAAAVCATRATLVANGLDNNSRFAVYHQPDTKQLADASVDLVVLNPPFHHGSSAVTRQIALDLFVAAGRVLTANGLLVAVWNSGLQYRPQLERLVGPTTQLARTKSFTVTISEVTG</sequence>
<keyword evidence="4" id="KW-0808">Transferase</keyword>
<dbReference type="Pfam" id="PF26049">
    <property type="entry name" value="RLMG_N"/>
    <property type="match status" value="1"/>
</dbReference>
<dbReference type="InterPro" id="IPR029063">
    <property type="entry name" value="SAM-dependent_MTases_sf"/>
</dbReference>
<dbReference type="InterPro" id="IPR002052">
    <property type="entry name" value="DNA_methylase_N6_adenine_CS"/>
</dbReference>
<keyword evidence="1" id="KW-0963">Cytoplasm</keyword>
<dbReference type="GO" id="GO:0006364">
    <property type="term" value="P:rRNA processing"/>
    <property type="evidence" value="ECO:0007669"/>
    <property type="project" value="UniProtKB-KW"/>
</dbReference>
<feature type="domain" description="RlmG N-terminal" evidence="6">
    <location>
        <begin position="17"/>
        <end position="166"/>
    </location>
</feature>
<dbReference type="SUPFAM" id="SSF53335">
    <property type="entry name" value="S-adenosyl-L-methionine-dependent methyltransferases"/>
    <property type="match status" value="1"/>
</dbReference>
<dbReference type="PROSITE" id="PS00092">
    <property type="entry name" value="N6_MTASE"/>
    <property type="match status" value="1"/>
</dbReference>
<dbReference type="GO" id="GO:0003676">
    <property type="term" value="F:nucleic acid binding"/>
    <property type="evidence" value="ECO:0007669"/>
    <property type="project" value="InterPro"/>
</dbReference>
<gene>
    <name evidence="7" type="ORF">QDX21_02250</name>
</gene>
<evidence type="ECO:0000256" key="3">
    <source>
        <dbReference type="ARBA" id="ARBA00022603"/>
    </source>
</evidence>
<dbReference type="InterPro" id="IPR058679">
    <property type="entry name" value="RlmG_N"/>
</dbReference>
<dbReference type="Proteomes" id="UP001224674">
    <property type="component" value="Chromosome"/>
</dbReference>
<proteinExistence type="predicted"/>